<evidence type="ECO:0000313" key="2">
    <source>
        <dbReference type="Proteomes" id="UP000477680"/>
    </source>
</evidence>
<reference evidence="1 2" key="1">
    <citation type="submission" date="2020-02" db="EMBL/GenBank/DDBJ databases">
        <title>Genome sequencing for Kineobactrum sp. M2.</title>
        <authorList>
            <person name="Park S.-J."/>
        </authorList>
    </citation>
    <scope>NUCLEOTIDE SEQUENCE [LARGE SCALE GENOMIC DNA]</scope>
    <source>
        <strain evidence="1 2">M2</strain>
    </source>
</reference>
<dbReference type="SUPFAM" id="SSF53448">
    <property type="entry name" value="Nucleotide-diphospho-sugar transferases"/>
    <property type="match status" value="1"/>
</dbReference>
<dbReference type="AlphaFoldDB" id="A0A6C0U2Q0"/>
<keyword evidence="2" id="KW-1185">Reference proteome</keyword>
<evidence type="ECO:0000313" key="1">
    <source>
        <dbReference type="EMBL" id="QIB66306.1"/>
    </source>
</evidence>
<dbReference type="InterPro" id="IPR029044">
    <property type="entry name" value="Nucleotide-diphossugar_trans"/>
</dbReference>
<evidence type="ECO:0008006" key="3">
    <source>
        <dbReference type="Google" id="ProtNLM"/>
    </source>
</evidence>
<proteinExistence type="predicted"/>
<organism evidence="1 2">
    <name type="scientific">Kineobactrum salinum</name>
    <dbReference type="NCBI Taxonomy" id="2708301"/>
    <lineage>
        <taxon>Bacteria</taxon>
        <taxon>Pseudomonadati</taxon>
        <taxon>Pseudomonadota</taxon>
        <taxon>Gammaproteobacteria</taxon>
        <taxon>Cellvibrionales</taxon>
        <taxon>Halieaceae</taxon>
        <taxon>Kineobactrum</taxon>
    </lineage>
</organism>
<dbReference type="Proteomes" id="UP000477680">
    <property type="component" value="Chromosome"/>
</dbReference>
<accession>A0A6C0U2Q0</accession>
<dbReference type="EMBL" id="CP048711">
    <property type="protein sequence ID" value="QIB66306.1"/>
    <property type="molecule type" value="Genomic_DNA"/>
</dbReference>
<protein>
    <recommendedName>
        <fullName evidence="3">Glycosyltransferase family 2 protein</fullName>
    </recommendedName>
</protein>
<dbReference type="RefSeq" id="WP_163495740.1">
    <property type="nucleotide sequence ID" value="NZ_CP048711.1"/>
</dbReference>
<name>A0A6C0U2Q0_9GAMM</name>
<sequence>MTRGIAWQRYRERHLEPGLPAPVTNGECYAHCVVVPAYAEGPQLLQRLAGLPSGCLVVLVINCPQNAQAADPNGPLRRAAAALEPVARQDEYCMLYALPAGSAVLVYDLEAARGPSPVRQGVGLARKLGCDLASLWIAAGAVSSAWIVNTDADARLPPDCFERLDALPADSAGALFPFWHRPCDEALTSRVTALYELRLHYYVLGLEFAASPCAHHSLGSILAVSAPHYAQVRGFPRRAAGEDFHLLNKLHKTGPVVRLGGDCVLLDSRLSSRVPFGTGQAARQLAQSAAPERSPLFYHPQCFVALRAVLAALPCDHGELCCWQQALLRQEPDAALMRASIRALQQLGVEQALAHCARQSRDAANCRRHFLQWFDALRSLRFIHLLRAAGWADLALDASLTQSPLLWPVTAGTQVEDLRRALLAHWGWTLPAHERTGRQ</sequence>
<gene>
    <name evidence="1" type="ORF">G3T16_13720</name>
</gene>
<dbReference type="KEGG" id="kim:G3T16_13720"/>